<keyword evidence="2" id="KW-1185">Reference proteome</keyword>
<evidence type="ECO:0000313" key="1">
    <source>
        <dbReference type="EMBL" id="KAJ2976467.1"/>
    </source>
</evidence>
<reference evidence="1" key="1">
    <citation type="submission" date="2022-10" db="EMBL/GenBank/DDBJ databases">
        <title>Genome Sequence of Xylaria curta.</title>
        <authorList>
            <person name="Buettner E."/>
        </authorList>
    </citation>
    <scope>NUCLEOTIDE SEQUENCE</scope>
    <source>
        <strain evidence="1">Babe10</strain>
    </source>
</reference>
<name>A0ACC1NB13_9PEZI</name>
<organism evidence="1 2">
    <name type="scientific">Xylaria curta</name>
    <dbReference type="NCBI Taxonomy" id="42375"/>
    <lineage>
        <taxon>Eukaryota</taxon>
        <taxon>Fungi</taxon>
        <taxon>Dikarya</taxon>
        <taxon>Ascomycota</taxon>
        <taxon>Pezizomycotina</taxon>
        <taxon>Sordariomycetes</taxon>
        <taxon>Xylariomycetidae</taxon>
        <taxon>Xylariales</taxon>
        <taxon>Xylariaceae</taxon>
        <taxon>Xylaria</taxon>
    </lineage>
</organism>
<sequence length="778" mass="84768">MAIASIANASPPAAQTNEPEGNSHDSEDDRQDEDRSSSHSQDENRDLETTLSRVSSGPPYTIFSPAMKRWIVFMNWFAAFVSPMTANIYFPAIPTLAEDLGVGVDKINLTLTTYMIFQALAPTIFGEFGDLAGRRPAFIIAFTIYLGANIGLALQRHYAALLVLRMLQSGGSSGTIALVYAVVADIAPSAERGKWMGIIGSGITIGPTVGPVIGWIIELVPWMALDFLVSDHSDGFISKVAASLALTAITNSKTIQYVLAVPETARKVVGNGSIPPQGWNKTLIDHLRLRNQSITRSDATPMRRKIPIPNPLNTLKVLRQKNMAMITLYNATLYIGFSTVTATLATQFRQIYGYDELTLGLLYLPIGGATTIASVGGGFVADWNFRRIARKLGVKIDRKRGNDLADFPVEKARIQLIMPLIFIGAGALTGYGWALERQVSVAVPLVLSFFIGLCVTWPFQIMNLLIVDSYPGGPATATAANNLVRCLTGHLHETLPLTTPQPFNPDAALTTEMTIPSVEDVRKGHGRLTIQEALSLIPLPDKVNGDGGFNKRYMSRRKVWVTGHEFLPLTRELGLREFTTSAFGGHVYAQAALAASLSLRTAQEMTSNGGRDKNFGIHTIHGFFSEAGRDDRPLHLLGNQPLIQRLIPQPASDSTPARTTKHKPGRRPIPPGADADLPLGPVCLSAMVSFAEWRHAVRGAGVPAADPVAAILGSRRPMKWDPAPLYDVEGALEMIPAARQAVGLFPGFDMRKVDMRAYNAGRPFHERRELILAAERWW</sequence>
<comment type="caution">
    <text evidence="1">The sequence shown here is derived from an EMBL/GenBank/DDBJ whole genome shotgun (WGS) entry which is preliminary data.</text>
</comment>
<proteinExistence type="predicted"/>
<evidence type="ECO:0000313" key="2">
    <source>
        <dbReference type="Proteomes" id="UP001143856"/>
    </source>
</evidence>
<protein>
    <submittedName>
        <fullName evidence="1">Uncharacterized protein</fullName>
    </submittedName>
</protein>
<accession>A0ACC1NB13</accession>
<dbReference type="Proteomes" id="UP001143856">
    <property type="component" value="Unassembled WGS sequence"/>
</dbReference>
<gene>
    <name evidence="1" type="ORF">NUW58_g8080</name>
</gene>
<dbReference type="EMBL" id="JAPDGR010002317">
    <property type="protein sequence ID" value="KAJ2976467.1"/>
    <property type="molecule type" value="Genomic_DNA"/>
</dbReference>